<organism evidence="2 3">
    <name type="scientific">Cedecea neteri</name>
    <dbReference type="NCBI Taxonomy" id="158822"/>
    <lineage>
        <taxon>Bacteria</taxon>
        <taxon>Pseudomonadati</taxon>
        <taxon>Pseudomonadota</taxon>
        <taxon>Gammaproteobacteria</taxon>
        <taxon>Enterobacterales</taxon>
        <taxon>Enterobacteriaceae</taxon>
        <taxon>Cedecea</taxon>
    </lineage>
</organism>
<dbReference type="AlphaFoldDB" id="A0A089Q2W5"/>
<evidence type="ECO:0000313" key="2">
    <source>
        <dbReference type="EMBL" id="AIR06638.1"/>
    </source>
</evidence>
<comment type="similarity">
    <text evidence="1">Belongs to the protein-tyrosine phosphatase family.</text>
</comment>
<evidence type="ECO:0000256" key="1">
    <source>
        <dbReference type="ARBA" id="ARBA00009580"/>
    </source>
</evidence>
<accession>A0A089Q2W5</accession>
<name>A0A089Q2W5_9ENTR</name>
<dbReference type="Pfam" id="PF13350">
    <property type="entry name" value="Y_phosphatase3"/>
    <property type="match status" value="1"/>
</dbReference>
<dbReference type="GO" id="GO:0004721">
    <property type="term" value="F:phosphoprotein phosphatase activity"/>
    <property type="evidence" value="ECO:0007669"/>
    <property type="project" value="InterPro"/>
</dbReference>
<protein>
    <submittedName>
        <fullName evidence="2">Protein tyrosine phosphatase</fullName>
    </submittedName>
</protein>
<dbReference type="Proteomes" id="UP000029481">
    <property type="component" value="Chromosome"/>
</dbReference>
<dbReference type="KEGG" id="cnt:JT31_19085"/>
<proteinExistence type="inferred from homology"/>
<dbReference type="PANTHER" id="PTHR31126">
    <property type="entry name" value="TYROSINE-PROTEIN PHOSPHATASE"/>
    <property type="match status" value="1"/>
</dbReference>
<dbReference type="OrthoDB" id="1188001at2"/>
<dbReference type="InterPro" id="IPR029021">
    <property type="entry name" value="Prot-tyrosine_phosphatase-like"/>
</dbReference>
<dbReference type="SUPFAM" id="SSF52799">
    <property type="entry name" value="(Phosphotyrosine protein) phosphatases II"/>
    <property type="match status" value="1"/>
</dbReference>
<reference evidence="2 3" key="1">
    <citation type="submission" date="2014-09" db="EMBL/GenBank/DDBJ databases">
        <title>Cedecea neteri SSMD04 Genome Sequencing.</title>
        <authorList>
            <person name="Tan J.-Y."/>
        </authorList>
    </citation>
    <scope>NUCLEOTIDE SEQUENCE [LARGE SCALE GENOMIC DNA]</scope>
    <source>
        <strain evidence="2 3">SSMD04</strain>
    </source>
</reference>
<dbReference type="RefSeq" id="WP_038480644.1">
    <property type="nucleotide sequence ID" value="NZ_CP009451.1"/>
</dbReference>
<dbReference type="Gene3D" id="3.90.190.10">
    <property type="entry name" value="Protein tyrosine phosphatase superfamily"/>
    <property type="match status" value="1"/>
</dbReference>
<sequence length="353" mass="39666">MNTQMQFSVSRKNQTQIEIHFSAVEGPIALYWTRDNDVNTSARRLITGHAVSPCQFDDPLNASQRIYFVIECNGQSQLFAERTLPVSGLNNFRDFGGYTGAGGKRIKWGMLYRSNHLHQLNAQAEAYIQSLNIQTIIDYRSAREIAKSPNTYVGEKQTVHLDAVAQTAELAAQFSADSSHEDQMLIESVIQDIPTELVNGHGEQVLEQYRNFVTSEKSRHAFTAMIRTVLDKENSPHIQHCRGGKDRTGYGVALILFMLGVSEEDVIADYMLTQANRLERNEVKMAAYRRITDDDNVLDYLHTLIDTREAFIIAAINAMKAQSGSVTGYIKEALGFTDADFVTIQNNFLTDPL</sequence>
<keyword evidence="3" id="KW-1185">Reference proteome</keyword>
<gene>
    <name evidence="2" type="ORF">JT31_19085</name>
</gene>
<evidence type="ECO:0000313" key="3">
    <source>
        <dbReference type="Proteomes" id="UP000029481"/>
    </source>
</evidence>
<dbReference type="EMBL" id="CP009451">
    <property type="protein sequence ID" value="AIR06638.1"/>
    <property type="molecule type" value="Genomic_DNA"/>
</dbReference>
<dbReference type="InterPro" id="IPR026893">
    <property type="entry name" value="Tyr/Ser_Pase_IphP-type"/>
</dbReference>
<dbReference type="PANTHER" id="PTHR31126:SF1">
    <property type="entry name" value="TYROSINE SPECIFIC PROTEIN PHOSPHATASES DOMAIN-CONTAINING PROTEIN"/>
    <property type="match status" value="1"/>
</dbReference>